<keyword evidence="3" id="KW-0143">Chaperone</keyword>
<evidence type="ECO:0000313" key="7">
    <source>
        <dbReference type="EMBL" id="TCS96578.1"/>
    </source>
</evidence>
<comment type="similarity">
    <text evidence="4">Belongs to the SIMIBI class G3E GTPase family. ZNG1 subfamily.</text>
</comment>
<comment type="catalytic activity">
    <reaction evidence="5">
        <text>GTP + H2O = GDP + phosphate + H(+)</text>
        <dbReference type="Rhea" id="RHEA:19669"/>
        <dbReference type="ChEBI" id="CHEBI:15377"/>
        <dbReference type="ChEBI" id="CHEBI:15378"/>
        <dbReference type="ChEBI" id="CHEBI:37565"/>
        <dbReference type="ChEBI" id="CHEBI:43474"/>
        <dbReference type="ChEBI" id="CHEBI:58189"/>
    </reaction>
    <physiologicalReaction direction="left-to-right" evidence="5">
        <dbReference type="Rhea" id="RHEA:19670"/>
    </physiologicalReaction>
</comment>
<dbReference type="AlphaFoldDB" id="A0A4R3LBA8"/>
<dbReference type="Pfam" id="PF02492">
    <property type="entry name" value="cobW"/>
    <property type="match status" value="1"/>
</dbReference>
<evidence type="ECO:0000256" key="1">
    <source>
        <dbReference type="ARBA" id="ARBA00022741"/>
    </source>
</evidence>
<evidence type="ECO:0000256" key="4">
    <source>
        <dbReference type="ARBA" id="ARBA00034320"/>
    </source>
</evidence>
<dbReference type="InterPro" id="IPR003495">
    <property type="entry name" value="CobW/HypB/UreG_nucleotide-bd"/>
</dbReference>
<dbReference type="RefSeq" id="WP_131922979.1">
    <property type="nucleotide sequence ID" value="NZ_SMAG01000001.1"/>
</dbReference>
<dbReference type="SMART" id="SM00833">
    <property type="entry name" value="CobW_C"/>
    <property type="match status" value="1"/>
</dbReference>
<comment type="caution">
    <text evidence="7">The sequence shown here is derived from an EMBL/GenBank/DDBJ whole genome shotgun (WGS) entry which is preliminary data.</text>
</comment>
<keyword evidence="1" id="KW-0547">Nucleotide-binding</keyword>
<dbReference type="OrthoDB" id="9808822at2"/>
<reference evidence="7 8" key="1">
    <citation type="submission" date="2019-03" db="EMBL/GenBank/DDBJ databases">
        <title>Genomic Encyclopedia of Type Strains, Phase IV (KMG-IV): sequencing the most valuable type-strain genomes for metagenomic binning, comparative biology and taxonomic classification.</title>
        <authorList>
            <person name="Goeker M."/>
        </authorList>
    </citation>
    <scope>NUCLEOTIDE SEQUENCE [LARGE SCALE GENOMIC DNA]</scope>
    <source>
        <strain evidence="7 8">DSM 45707</strain>
    </source>
</reference>
<proteinExistence type="inferred from homology"/>
<sequence length="404" mass="46090">MTTCKLPVTVLSGYLGAGKTTILNHILNNRQNLKVAVIVNDMSEINIDADLVSKETNLSRTEEKLVEMSNGCICCTLREDLLIEVERLAKEGRFDYILIESTGISEPIPVAQTFSYMDEEMRIDLTSLCQIDTMVTVVDAYRFWKDFSSGESLLDRSEALGENDTRDVVDLLIDQIEFCDVLILNKCDLVEQEDLDQLESILRKLQPSAKIIRTSHGQVNPKEILHTGLFDFEKASQSAGWIQELENESHTPETDEYGISSLVYCRRRPFHPERLMKYFEGWNEEVVRAKGMIWIATRNQVAFSFSQAGPSIQVGMMGYWIASLSKEEQAAIFIEQPELKELWDDVHGDRMTELVLIGIEMDQEQLTKELDEVLLTDEEMNQDWTTFNDPLPRPSAEESILNEA</sequence>
<dbReference type="InterPro" id="IPR036627">
    <property type="entry name" value="CobW-likC_sf"/>
</dbReference>
<keyword evidence="8" id="KW-1185">Reference proteome</keyword>
<evidence type="ECO:0000256" key="3">
    <source>
        <dbReference type="ARBA" id="ARBA00023186"/>
    </source>
</evidence>
<dbReference type="InterPro" id="IPR027417">
    <property type="entry name" value="P-loop_NTPase"/>
</dbReference>
<evidence type="ECO:0000313" key="8">
    <source>
        <dbReference type="Proteomes" id="UP000294937"/>
    </source>
</evidence>
<dbReference type="InterPro" id="IPR051927">
    <property type="entry name" value="Zn_Chap_cDPG_Synth"/>
</dbReference>
<dbReference type="Gene3D" id="3.30.1220.10">
    <property type="entry name" value="CobW-like, C-terminal domain"/>
    <property type="match status" value="1"/>
</dbReference>
<dbReference type="PANTHER" id="PTHR43603:SF3">
    <property type="entry name" value="ZINC CHAPERONE YCIC"/>
    <property type="match status" value="1"/>
</dbReference>
<dbReference type="Gene3D" id="3.40.50.300">
    <property type="entry name" value="P-loop containing nucleotide triphosphate hydrolases"/>
    <property type="match status" value="1"/>
</dbReference>
<dbReference type="CDD" id="cd03112">
    <property type="entry name" value="CobW-like"/>
    <property type="match status" value="1"/>
</dbReference>
<dbReference type="GO" id="GO:0000166">
    <property type="term" value="F:nucleotide binding"/>
    <property type="evidence" value="ECO:0007669"/>
    <property type="project" value="UniProtKB-KW"/>
</dbReference>
<dbReference type="Pfam" id="PF07683">
    <property type="entry name" value="CobW_C"/>
    <property type="match status" value="1"/>
</dbReference>
<dbReference type="InterPro" id="IPR011629">
    <property type="entry name" value="CobW-like_C"/>
</dbReference>
<dbReference type="Proteomes" id="UP000294937">
    <property type="component" value="Unassembled WGS sequence"/>
</dbReference>
<organism evidence="7 8">
    <name type="scientific">Hazenella coriacea</name>
    <dbReference type="NCBI Taxonomy" id="1179467"/>
    <lineage>
        <taxon>Bacteria</taxon>
        <taxon>Bacillati</taxon>
        <taxon>Bacillota</taxon>
        <taxon>Bacilli</taxon>
        <taxon>Bacillales</taxon>
        <taxon>Thermoactinomycetaceae</taxon>
        <taxon>Hazenella</taxon>
    </lineage>
</organism>
<protein>
    <submittedName>
        <fullName evidence="7">G3E family GTPase</fullName>
    </submittedName>
</protein>
<dbReference type="SUPFAM" id="SSF52540">
    <property type="entry name" value="P-loop containing nucleoside triphosphate hydrolases"/>
    <property type="match status" value="1"/>
</dbReference>
<name>A0A4R3LBA8_9BACL</name>
<keyword evidence="2" id="KW-0378">Hydrolase</keyword>
<dbReference type="GO" id="GO:0016787">
    <property type="term" value="F:hydrolase activity"/>
    <property type="evidence" value="ECO:0007669"/>
    <property type="project" value="UniProtKB-KW"/>
</dbReference>
<accession>A0A4R3LBA8</accession>
<dbReference type="PANTHER" id="PTHR43603">
    <property type="entry name" value="COBW DOMAIN-CONTAINING PROTEIN DDB_G0274527"/>
    <property type="match status" value="1"/>
</dbReference>
<evidence type="ECO:0000256" key="5">
    <source>
        <dbReference type="ARBA" id="ARBA00049117"/>
    </source>
</evidence>
<evidence type="ECO:0000256" key="2">
    <source>
        <dbReference type="ARBA" id="ARBA00022801"/>
    </source>
</evidence>
<dbReference type="EMBL" id="SMAG01000001">
    <property type="protein sequence ID" value="TCS96578.1"/>
    <property type="molecule type" value="Genomic_DNA"/>
</dbReference>
<evidence type="ECO:0000259" key="6">
    <source>
        <dbReference type="SMART" id="SM00833"/>
    </source>
</evidence>
<gene>
    <name evidence="7" type="ORF">EDD58_101213</name>
</gene>
<feature type="domain" description="CobW C-terminal" evidence="6">
    <location>
        <begin position="259"/>
        <end position="374"/>
    </location>
</feature>